<dbReference type="GO" id="GO:0015473">
    <property type="term" value="F:fimbrial usher porin activity"/>
    <property type="evidence" value="ECO:0007669"/>
    <property type="project" value="InterPro"/>
</dbReference>
<reference evidence="1" key="1">
    <citation type="submission" date="2023-11" db="EMBL/GenBank/DDBJ databases">
        <title>Detection of rare carbapenemases in Enterobacterales - comparison of two colorimetric and two CIM-based carbapenemase assays.</title>
        <authorList>
            <person name="Schaffarczyk L."/>
            <person name="Noster J."/>
            <person name="Stelzer Y."/>
            <person name="Sattler J."/>
            <person name="Gatermann S."/>
            <person name="Hamprecht A."/>
        </authorList>
    </citation>
    <scope>NUCLEOTIDE SEQUENCE</scope>
    <source>
        <strain evidence="1">CIM-Cont-037</strain>
    </source>
</reference>
<accession>A0AAW9EDS0</accession>
<dbReference type="EMBL" id="JAWZZT010001628">
    <property type="protein sequence ID" value="MDX7019057.1"/>
    <property type="molecule type" value="Genomic_DNA"/>
</dbReference>
<dbReference type="PANTHER" id="PTHR30451">
    <property type="entry name" value="OUTER MEMBRANE USHER PROTEIN"/>
    <property type="match status" value="1"/>
</dbReference>
<dbReference type="Proteomes" id="UP001279012">
    <property type="component" value="Unassembled WGS sequence"/>
</dbReference>
<evidence type="ECO:0000313" key="2">
    <source>
        <dbReference type="Proteomes" id="UP001279012"/>
    </source>
</evidence>
<dbReference type="Gene3D" id="2.60.40.2610">
    <property type="entry name" value="Outer membrane usher protein FimD, plug domain"/>
    <property type="match status" value="1"/>
</dbReference>
<evidence type="ECO:0000313" key="1">
    <source>
        <dbReference type="EMBL" id="MDX7019057.1"/>
    </source>
</evidence>
<organism evidence="1 2">
    <name type="scientific">Klebsiella aerogenes</name>
    <name type="common">Enterobacter aerogenes</name>
    <dbReference type="NCBI Taxonomy" id="548"/>
    <lineage>
        <taxon>Bacteria</taxon>
        <taxon>Pseudomonadati</taxon>
        <taxon>Pseudomonadota</taxon>
        <taxon>Gammaproteobacteria</taxon>
        <taxon>Enterobacterales</taxon>
        <taxon>Enterobacteriaceae</taxon>
        <taxon>Klebsiella/Raoultella group</taxon>
        <taxon>Klebsiella</taxon>
    </lineage>
</organism>
<dbReference type="AlphaFoldDB" id="A0AAW9EDS0"/>
<feature type="non-terminal residue" evidence="1">
    <location>
        <position position="82"/>
    </location>
</feature>
<feature type="non-terminal residue" evidence="1">
    <location>
        <position position="1"/>
    </location>
</feature>
<protein>
    <submittedName>
        <fullName evidence="1">Fimbrial biogenesis outer membrane usher protein</fullName>
    </submittedName>
</protein>
<name>A0AAW9EDS0_KLEAE</name>
<dbReference type="InterPro" id="IPR042186">
    <property type="entry name" value="FimD_plug_dom"/>
</dbReference>
<dbReference type="GO" id="GO:0009279">
    <property type="term" value="C:cell outer membrane"/>
    <property type="evidence" value="ECO:0007669"/>
    <property type="project" value="TreeGrafter"/>
</dbReference>
<dbReference type="GO" id="GO:0009297">
    <property type="term" value="P:pilus assembly"/>
    <property type="evidence" value="ECO:0007669"/>
    <property type="project" value="InterPro"/>
</dbReference>
<dbReference type="InterPro" id="IPR000015">
    <property type="entry name" value="Fimb_usher"/>
</dbReference>
<gene>
    <name evidence="1" type="ORF">SJ059_32025</name>
</gene>
<dbReference type="PANTHER" id="PTHR30451:SF5">
    <property type="entry name" value="SLR0019 PROTEIN"/>
    <property type="match status" value="1"/>
</dbReference>
<proteinExistence type="predicted"/>
<sequence length="82" mass="8952">YGEKGMMTWWGEAMGSVVLMDGELFAANKINDAFVVISTDGHPDVPVSYENQPVGKTNNKGYLLVSGVSAYYPASYRIDTLN</sequence>
<comment type="caution">
    <text evidence="1">The sequence shown here is derived from an EMBL/GenBank/DDBJ whole genome shotgun (WGS) entry which is preliminary data.</text>
</comment>